<protein>
    <recommendedName>
        <fullName evidence="3">DUF6677 domain-containing protein</fullName>
    </recommendedName>
</protein>
<evidence type="ECO:0000259" key="3">
    <source>
        <dbReference type="Pfam" id="PF20382"/>
    </source>
</evidence>
<comment type="caution">
    <text evidence="4">The sequence shown here is derived from an EMBL/GenBank/DDBJ whole genome shotgun (WGS) entry which is preliminary data.</text>
</comment>
<name>A0A5C6BWG6_9BACT</name>
<dbReference type="Pfam" id="PF20382">
    <property type="entry name" value="DUF6677"/>
    <property type="match status" value="1"/>
</dbReference>
<feature type="compositionally biased region" description="Basic and acidic residues" evidence="1">
    <location>
        <begin position="15"/>
        <end position="29"/>
    </location>
</feature>
<dbReference type="Proteomes" id="UP000319908">
    <property type="component" value="Unassembled WGS sequence"/>
</dbReference>
<feature type="domain" description="DUF6677" evidence="3">
    <location>
        <begin position="83"/>
        <end position="242"/>
    </location>
</feature>
<keyword evidence="5" id="KW-1185">Reference proteome</keyword>
<dbReference type="AlphaFoldDB" id="A0A5C6BWG6"/>
<evidence type="ECO:0000313" key="5">
    <source>
        <dbReference type="Proteomes" id="UP000319908"/>
    </source>
</evidence>
<evidence type="ECO:0000256" key="1">
    <source>
        <dbReference type="SAM" id="MobiDB-lite"/>
    </source>
</evidence>
<dbReference type="RefSeq" id="WP_302119118.1">
    <property type="nucleotide sequence ID" value="NZ_SJPU01000002.1"/>
</dbReference>
<gene>
    <name evidence="4" type="ORF">Poly21_33770</name>
</gene>
<reference evidence="4 5" key="1">
    <citation type="journal article" date="2020" name="Antonie Van Leeuwenhoek">
        <title>Rhodopirellula heiligendammensis sp. nov., Rhodopirellula pilleata sp. nov., and Rhodopirellula solitaria sp. nov. isolated from natural or artificial marine surfaces in Northern Germany and California, USA, and emended description of the genus Rhodopirellula.</title>
        <authorList>
            <person name="Kallscheuer N."/>
            <person name="Wiegand S."/>
            <person name="Jogler M."/>
            <person name="Boedeker C."/>
            <person name="Peeters S.H."/>
            <person name="Rast P."/>
            <person name="Heuer A."/>
            <person name="Jetten M.S.M."/>
            <person name="Rohde M."/>
            <person name="Jogler C."/>
        </authorList>
    </citation>
    <scope>NUCLEOTIDE SEQUENCE [LARGE SCALE GENOMIC DNA]</scope>
    <source>
        <strain evidence="4 5">Poly21</strain>
    </source>
</reference>
<evidence type="ECO:0000313" key="4">
    <source>
        <dbReference type="EMBL" id="TWU16172.1"/>
    </source>
</evidence>
<feature type="transmembrane region" description="Helical" evidence="2">
    <location>
        <begin position="105"/>
        <end position="129"/>
    </location>
</feature>
<dbReference type="InterPro" id="IPR046499">
    <property type="entry name" value="DUF6677"/>
</dbReference>
<keyword evidence="2" id="KW-1133">Transmembrane helix</keyword>
<sequence>MASRSRTTAPASIDAARREVATSPHRDESDQSGNDLSTGASGATGKNVAAKPSSQIELSPAVLNGDTRIEVDGIEVDLRNRYLAAFLAWLVPGAGHFYQGRRGKATLFVLCVLSLWVIGFAIGGANVVYASWQPGDRRWHYFLQAGVGAVSLPALVQGNKMRENTDPRGRTVDSYRPLWNGFMAPPNRPVLEGEADEVAAWYAIHGSGYELGTWFTMIAGLLNFLIIYDAFGGPLAVPISGKR</sequence>
<accession>A0A5C6BWG6</accession>
<feature type="region of interest" description="Disordered" evidence="1">
    <location>
        <begin position="1"/>
        <end position="52"/>
    </location>
</feature>
<feature type="compositionally biased region" description="Polar residues" evidence="1">
    <location>
        <begin position="31"/>
        <end position="41"/>
    </location>
</feature>
<dbReference type="EMBL" id="SJPU01000002">
    <property type="protein sequence ID" value="TWU16172.1"/>
    <property type="molecule type" value="Genomic_DNA"/>
</dbReference>
<organism evidence="4 5">
    <name type="scientific">Allorhodopirellula heiligendammensis</name>
    <dbReference type="NCBI Taxonomy" id="2714739"/>
    <lineage>
        <taxon>Bacteria</taxon>
        <taxon>Pseudomonadati</taxon>
        <taxon>Planctomycetota</taxon>
        <taxon>Planctomycetia</taxon>
        <taxon>Pirellulales</taxon>
        <taxon>Pirellulaceae</taxon>
        <taxon>Allorhodopirellula</taxon>
    </lineage>
</organism>
<keyword evidence="2" id="KW-0812">Transmembrane</keyword>
<proteinExistence type="predicted"/>
<feature type="compositionally biased region" description="Polar residues" evidence="1">
    <location>
        <begin position="1"/>
        <end position="10"/>
    </location>
</feature>
<evidence type="ECO:0000256" key="2">
    <source>
        <dbReference type="SAM" id="Phobius"/>
    </source>
</evidence>
<keyword evidence="2" id="KW-0472">Membrane</keyword>
<feature type="transmembrane region" description="Helical" evidence="2">
    <location>
        <begin position="141"/>
        <end position="158"/>
    </location>
</feature>
<feature type="transmembrane region" description="Helical" evidence="2">
    <location>
        <begin position="214"/>
        <end position="237"/>
    </location>
</feature>